<comment type="caution">
    <text evidence="1">The sequence shown here is derived from an EMBL/GenBank/DDBJ whole genome shotgun (WGS) entry which is preliminary data.</text>
</comment>
<dbReference type="Proteomes" id="UP001152531">
    <property type="component" value="Unassembled WGS sequence"/>
</dbReference>
<keyword evidence="2" id="KW-1185">Reference proteome</keyword>
<dbReference type="EMBL" id="CALSDN010000015">
    <property type="protein sequence ID" value="CAH6723484.1"/>
    <property type="molecule type" value="Genomic_DNA"/>
</dbReference>
<name>A0ACA9YFF3_9ASCO</name>
<reference evidence="1" key="1">
    <citation type="submission" date="2022-06" db="EMBL/GenBank/DDBJ databases">
        <authorList>
            <person name="Legras J.-L."/>
            <person name="Devillers H."/>
            <person name="Grondin C."/>
        </authorList>
    </citation>
    <scope>NUCLEOTIDE SEQUENCE</scope>
    <source>
        <strain evidence="1">CLIB 1444</strain>
    </source>
</reference>
<protein>
    <submittedName>
        <fullName evidence="1">Secretory component protein Shr3p</fullName>
    </submittedName>
</protein>
<accession>A0ACA9YFF3</accession>
<evidence type="ECO:0000313" key="2">
    <source>
        <dbReference type="Proteomes" id="UP001152531"/>
    </source>
</evidence>
<gene>
    <name evidence="1" type="ORF">CLIB1444_15S02300</name>
</gene>
<sequence>MKYPTYKEIVPVGTVLLIAASSFGLGVVYSNLIYDYQTLWAFKGDTKVFQNSFNHYLNWASAPAYLHYILHFVMFLGILGGLIKLYKPSEDTTYFEYGTLGLFVLSIIVYLTNLRTGINSVFFNSWGEVSMETGINVIAASQFFVVVLLFGVIFLQGGLYFAEWYDGQLKEEFFANEKKELEAKEKAESITTGAEKTKEKESKVVKKKSKKA</sequence>
<organism evidence="1 2">
    <name type="scientific">[Candida] jaroonii</name>
    <dbReference type="NCBI Taxonomy" id="467808"/>
    <lineage>
        <taxon>Eukaryota</taxon>
        <taxon>Fungi</taxon>
        <taxon>Dikarya</taxon>
        <taxon>Ascomycota</taxon>
        <taxon>Saccharomycotina</taxon>
        <taxon>Pichiomycetes</taxon>
        <taxon>Debaryomycetaceae</taxon>
        <taxon>Yamadazyma</taxon>
    </lineage>
</organism>
<proteinExistence type="predicted"/>
<evidence type="ECO:0000313" key="1">
    <source>
        <dbReference type="EMBL" id="CAH6723484.1"/>
    </source>
</evidence>